<reference evidence="2 3" key="1">
    <citation type="submission" date="2016-10" db="EMBL/GenBank/DDBJ databases">
        <authorList>
            <person name="de Groot N.N."/>
        </authorList>
    </citation>
    <scope>NUCLEOTIDE SEQUENCE [LARGE SCALE GENOMIC DNA]</scope>
    <source>
        <strain>GEY</strain>
        <strain evidence="3">DSM 9560</strain>
    </source>
</reference>
<evidence type="ECO:0000313" key="3">
    <source>
        <dbReference type="Proteomes" id="UP000199513"/>
    </source>
</evidence>
<dbReference type="AlphaFoldDB" id="A0A1I2D134"/>
<dbReference type="PANTHER" id="PTHR22916">
    <property type="entry name" value="GLYCOSYLTRANSFERASE"/>
    <property type="match status" value="1"/>
</dbReference>
<dbReference type="Pfam" id="PF00535">
    <property type="entry name" value="Glycos_transf_2"/>
    <property type="match status" value="1"/>
</dbReference>
<dbReference type="SUPFAM" id="SSF53448">
    <property type="entry name" value="Nucleotide-diphospho-sugar transferases"/>
    <property type="match status" value="1"/>
</dbReference>
<dbReference type="EMBL" id="FONY01000006">
    <property type="protein sequence ID" value="SFE74202.1"/>
    <property type="molecule type" value="Genomic_DNA"/>
</dbReference>
<dbReference type="Gene3D" id="3.90.550.10">
    <property type="entry name" value="Spore Coat Polysaccharide Biosynthesis Protein SpsA, Chain A"/>
    <property type="match status" value="1"/>
</dbReference>
<dbReference type="GO" id="GO:0016758">
    <property type="term" value="F:hexosyltransferase activity"/>
    <property type="evidence" value="ECO:0007669"/>
    <property type="project" value="UniProtKB-ARBA"/>
</dbReference>
<dbReference type="CDD" id="cd06433">
    <property type="entry name" value="GT_2_WfgS_like"/>
    <property type="match status" value="1"/>
</dbReference>
<dbReference type="InterPro" id="IPR001173">
    <property type="entry name" value="Glyco_trans_2-like"/>
</dbReference>
<proteinExistence type="predicted"/>
<evidence type="ECO:0000259" key="1">
    <source>
        <dbReference type="Pfam" id="PF00535"/>
    </source>
</evidence>
<keyword evidence="3" id="KW-1185">Reference proteome</keyword>
<sequence>MKKLSIVTVTYNAAQVLEKTIQSIITQSYFPQIEYIIIDGKSQDHTTEIIKKYEKYITHWVSEPDRGIYDAMNKGIQIAQGEWINFMNAGDTFTSPKIVEQVFQYAKESSEILYGNYVISFENYLKPKYTPKVLKDLYKGMLLNHQSTFIKTDLAKTHLYDTSFRFACDYEQLFHFYQAGRIFQHIDLFIAEFKAGGTSTKHKINYLKECQSIASQTYPQSKKYYQKQILYAKFVMWTEKLLPTHLFEGLMSLKNFK</sequence>
<protein>
    <submittedName>
        <fullName evidence="2">Glycosyltransferase involved in cell wall bisynthesis</fullName>
    </submittedName>
</protein>
<gene>
    <name evidence="2" type="ORF">SAMN04488541_100613</name>
</gene>
<feature type="domain" description="Glycosyltransferase 2-like" evidence="1">
    <location>
        <begin position="5"/>
        <end position="132"/>
    </location>
</feature>
<dbReference type="OrthoDB" id="9788101at2"/>
<dbReference type="STRING" id="1003.SAMN04488541_100613"/>
<name>A0A1I2D134_9BACT</name>
<dbReference type="InterPro" id="IPR029044">
    <property type="entry name" value="Nucleotide-diphossugar_trans"/>
</dbReference>
<dbReference type="RefSeq" id="WP_091540819.1">
    <property type="nucleotide sequence ID" value="NZ_FONY01000006.1"/>
</dbReference>
<dbReference type="PANTHER" id="PTHR22916:SF67">
    <property type="entry name" value="COLANIC ACID BIOSYNTHESIS GLYCOSYL TRANSFERASE WCAE-RELATED"/>
    <property type="match status" value="1"/>
</dbReference>
<accession>A0A1I2D134</accession>
<keyword evidence="2" id="KW-0808">Transferase</keyword>
<organism evidence="2 3">
    <name type="scientific">Thermoflexibacter ruber</name>
    <dbReference type="NCBI Taxonomy" id="1003"/>
    <lineage>
        <taxon>Bacteria</taxon>
        <taxon>Pseudomonadati</taxon>
        <taxon>Bacteroidota</taxon>
        <taxon>Cytophagia</taxon>
        <taxon>Cytophagales</taxon>
        <taxon>Thermoflexibacteraceae</taxon>
        <taxon>Thermoflexibacter</taxon>
    </lineage>
</organism>
<dbReference type="Proteomes" id="UP000199513">
    <property type="component" value="Unassembled WGS sequence"/>
</dbReference>
<evidence type="ECO:0000313" key="2">
    <source>
        <dbReference type="EMBL" id="SFE74202.1"/>
    </source>
</evidence>